<reference evidence="1 2" key="1">
    <citation type="journal article" date="2019" name="Sci. Rep.">
        <title>Orb-weaving spider Araneus ventricosus genome elucidates the spidroin gene catalogue.</title>
        <authorList>
            <person name="Kono N."/>
            <person name="Nakamura H."/>
            <person name="Ohtoshi R."/>
            <person name="Moran D.A.P."/>
            <person name="Shinohara A."/>
            <person name="Yoshida Y."/>
            <person name="Fujiwara M."/>
            <person name="Mori M."/>
            <person name="Tomita M."/>
            <person name="Arakawa K."/>
        </authorList>
    </citation>
    <scope>NUCLEOTIDE SEQUENCE [LARGE SCALE GENOMIC DNA]</scope>
</reference>
<name>A0A4Y2G3D9_ARAVE</name>
<organism evidence="1 2">
    <name type="scientific">Araneus ventricosus</name>
    <name type="common">Orbweaver spider</name>
    <name type="synonym">Epeira ventricosa</name>
    <dbReference type="NCBI Taxonomy" id="182803"/>
    <lineage>
        <taxon>Eukaryota</taxon>
        <taxon>Metazoa</taxon>
        <taxon>Ecdysozoa</taxon>
        <taxon>Arthropoda</taxon>
        <taxon>Chelicerata</taxon>
        <taxon>Arachnida</taxon>
        <taxon>Araneae</taxon>
        <taxon>Araneomorphae</taxon>
        <taxon>Entelegynae</taxon>
        <taxon>Araneoidea</taxon>
        <taxon>Araneidae</taxon>
        <taxon>Araneus</taxon>
    </lineage>
</organism>
<comment type="caution">
    <text evidence="1">The sequence shown here is derived from an EMBL/GenBank/DDBJ whole genome shotgun (WGS) entry which is preliminary data.</text>
</comment>
<accession>A0A4Y2G3D9</accession>
<proteinExistence type="predicted"/>
<evidence type="ECO:0000313" key="2">
    <source>
        <dbReference type="Proteomes" id="UP000499080"/>
    </source>
</evidence>
<protein>
    <submittedName>
        <fullName evidence="1">Uncharacterized protein</fullName>
    </submittedName>
</protein>
<evidence type="ECO:0000313" key="1">
    <source>
        <dbReference type="EMBL" id="GBM47306.1"/>
    </source>
</evidence>
<sequence length="194" mass="22553">MDEKFEKLFAMIDRDESRFQDKWRLTGRGRDPEGGNKKSDLKHIYQVEEMVIHTFDGWKNRRGSAREINESERSSAKIEESRCGSRKMSDLERRRLGILKLDSNNFPQIQNLCILGPIQVGWTFTATSRTVLRPATMLWSCTNMDEFVASHQASLRGSAAEVRRIPVDKLRDLTTIERKLLESRFERQPPDLPL</sequence>
<gene>
    <name evidence="1" type="ORF">AVEN_7758_1</name>
</gene>
<dbReference type="Proteomes" id="UP000499080">
    <property type="component" value="Unassembled WGS sequence"/>
</dbReference>
<dbReference type="AlphaFoldDB" id="A0A4Y2G3D9"/>
<keyword evidence="2" id="KW-1185">Reference proteome</keyword>
<dbReference type="EMBL" id="BGPR01001174">
    <property type="protein sequence ID" value="GBM47306.1"/>
    <property type="molecule type" value="Genomic_DNA"/>
</dbReference>